<dbReference type="InterPro" id="IPR042099">
    <property type="entry name" value="ANL_N_sf"/>
</dbReference>
<evidence type="ECO:0000259" key="6">
    <source>
        <dbReference type="Pfam" id="PF13193"/>
    </source>
</evidence>
<dbReference type="Gene3D" id="3.30.300.30">
    <property type="match status" value="1"/>
</dbReference>
<dbReference type="GO" id="GO:0016405">
    <property type="term" value="F:CoA-ligase activity"/>
    <property type="evidence" value="ECO:0007669"/>
    <property type="project" value="UniProtKB-ARBA"/>
</dbReference>
<feature type="domain" description="AMP-dependent synthetase/ligase" evidence="5">
    <location>
        <begin position="27"/>
        <end position="395"/>
    </location>
</feature>
<dbReference type="AlphaFoldDB" id="A0A4Q2U7B7"/>
<keyword evidence="8" id="KW-1185">Reference proteome</keyword>
<dbReference type="GO" id="GO:0005524">
    <property type="term" value="F:ATP binding"/>
    <property type="evidence" value="ECO:0007669"/>
    <property type="project" value="UniProtKB-KW"/>
</dbReference>
<proteinExistence type="inferred from homology"/>
<keyword evidence="3" id="KW-0547">Nucleotide-binding</keyword>
<evidence type="ECO:0000256" key="4">
    <source>
        <dbReference type="ARBA" id="ARBA00022840"/>
    </source>
</evidence>
<evidence type="ECO:0000313" key="8">
    <source>
        <dbReference type="Proteomes" id="UP000290759"/>
    </source>
</evidence>
<evidence type="ECO:0000259" key="5">
    <source>
        <dbReference type="Pfam" id="PF00501"/>
    </source>
</evidence>
<dbReference type="GO" id="GO:0004321">
    <property type="term" value="F:fatty-acyl-CoA synthase activity"/>
    <property type="evidence" value="ECO:0007669"/>
    <property type="project" value="TreeGrafter"/>
</dbReference>
<dbReference type="PROSITE" id="PS00455">
    <property type="entry name" value="AMP_BINDING"/>
    <property type="match status" value="1"/>
</dbReference>
<dbReference type="RefSeq" id="WP_129225840.1">
    <property type="nucleotide sequence ID" value="NZ_QYBB01000008.1"/>
</dbReference>
<dbReference type="InterPro" id="IPR020845">
    <property type="entry name" value="AMP-binding_CS"/>
</dbReference>
<dbReference type="OrthoDB" id="9803968at2"/>
<sequence length="533" mass="55977">MLHQPLRHRRPAQDAAPARFNIGTAVLDRWAARDPDRPAVLDLNGPRPVVDSFGALKARSDRLALALRRLGVAPGDRVAVFLPQGAPALVAQCAAYKLGAIVLPLAAVFGAEALAYRFADAGVSLAITDAGGAAKIAGIAPAPAALRTIVSIDGRDGAVLGLDEIVARETGAFVPLDTGIEDPALMIYTSGTTGQPKGALHAHRVLAGHVPGLRFSHAGFPAGGELMWTPADWAWAGGLLNAVLPALHEGVPVVAMRGRGFDAEAVFRLLADHPVTRAFVPPTALRMLRAAAPERVAPSRLRSVTSAGEALGEETQAWGRRAFGCPVDDVYGQTECNYVLGSSAARGVARAGAIGGATPGHDVAVLRPDGTPCRPGEPGTIAVRRPDPTLFLGYWNRPDATAAKFAGDWMTTGDGGTMDGDGYVTFLGRDDDIITSSGFRIGPVEIEDSLIRHPAVAAAAAVGKPDPLRTEIVKAWIVPRDGIAPTAALAEEIQHFVRTRLSAHEYPREVAFVAELPMTATGKVMRRVLRERG</sequence>
<feature type="domain" description="AMP-binding enzyme C-terminal" evidence="6">
    <location>
        <begin position="445"/>
        <end position="523"/>
    </location>
</feature>
<dbReference type="GO" id="GO:0015645">
    <property type="term" value="F:fatty acid ligase activity"/>
    <property type="evidence" value="ECO:0007669"/>
    <property type="project" value="TreeGrafter"/>
</dbReference>
<organism evidence="7 8">
    <name type="scientific">Lichenibacterium minor</name>
    <dbReference type="NCBI Taxonomy" id="2316528"/>
    <lineage>
        <taxon>Bacteria</taxon>
        <taxon>Pseudomonadati</taxon>
        <taxon>Pseudomonadota</taxon>
        <taxon>Alphaproteobacteria</taxon>
        <taxon>Hyphomicrobiales</taxon>
        <taxon>Lichenihabitantaceae</taxon>
        <taxon>Lichenibacterium</taxon>
    </lineage>
</organism>
<dbReference type="InterPro" id="IPR025110">
    <property type="entry name" value="AMP-bd_C"/>
</dbReference>
<dbReference type="PANTHER" id="PTHR43605:SF10">
    <property type="entry name" value="ACYL-COA SYNTHETASE MEDIUM CHAIN FAMILY MEMBER 3"/>
    <property type="match status" value="1"/>
</dbReference>
<dbReference type="Gene3D" id="3.40.50.12780">
    <property type="entry name" value="N-terminal domain of ligase-like"/>
    <property type="match status" value="1"/>
</dbReference>
<comment type="similarity">
    <text evidence="1">Belongs to the ATP-dependent AMP-binding enzyme family.</text>
</comment>
<dbReference type="GO" id="GO:0006637">
    <property type="term" value="P:acyl-CoA metabolic process"/>
    <property type="evidence" value="ECO:0007669"/>
    <property type="project" value="TreeGrafter"/>
</dbReference>
<dbReference type="Pfam" id="PF00501">
    <property type="entry name" value="AMP-binding"/>
    <property type="match status" value="1"/>
</dbReference>
<reference evidence="7 8" key="2">
    <citation type="submission" date="2019-02" db="EMBL/GenBank/DDBJ databases">
        <title>'Lichenibacterium ramalinii' gen. nov. sp. nov., 'Lichenibacterium minor' gen. nov. sp. nov.</title>
        <authorList>
            <person name="Pankratov T."/>
        </authorList>
    </citation>
    <scope>NUCLEOTIDE SEQUENCE [LARGE SCALE GENOMIC DNA]</scope>
    <source>
        <strain evidence="7 8">RmlP026</strain>
    </source>
</reference>
<name>A0A4Q2U7B7_9HYPH</name>
<dbReference type="GO" id="GO:0006633">
    <property type="term" value="P:fatty acid biosynthetic process"/>
    <property type="evidence" value="ECO:0007669"/>
    <property type="project" value="TreeGrafter"/>
</dbReference>
<evidence type="ECO:0000313" key="7">
    <source>
        <dbReference type="EMBL" id="RYC32272.1"/>
    </source>
</evidence>
<accession>A0A4Q2U7B7</accession>
<dbReference type="PANTHER" id="PTHR43605">
    <property type="entry name" value="ACYL-COENZYME A SYNTHETASE"/>
    <property type="match status" value="1"/>
</dbReference>
<reference evidence="7 8" key="1">
    <citation type="submission" date="2018-12" db="EMBL/GenBank/DDBJ databases">
        <authorList>
            <person name="Grouzdev D.S."/>
            <person name="Krutkina M.S."/>
        </authorList>
    </citation>
    <scope>NUCLEOTIDE SEQUENCE [LARGE SCALE GENOMIC DNA]</scope>
    <source>
        <strain evidence="7 8">RmlP026</strain>
    </source>
</reference>
<evidence type="ECO:0000256" key="2">
    <source>
        <dbReference type="ARBA" id="ARBA00022598"/>
    </source>
</evidence>
<keyword evidence="2" id="KW-0436">Ligase</keyword>
<evidence type="ECO:0000256" key="1">
    <source>
        <dbReference type="ARBA" id="ARBA00006432"/>
    </source>
</evidence>
<dbReference type="InterPro" id="IPR000873">
    <property type="entry name" value="AMP-dep_synth/lig_dom"/>
</dbReference>
<protein>
    <submittedName>
        <fullName evidence="7">AMP-dependent synthetase</fullName>
    </submittedName>
</protein>
<comment type="caution">
    <text evidence="7">The sequence shown here is derived from an EMBL/GenBank/DDBJ whole genome shotgun (WGS) entry which is preliminary data.</text>
</comment>
<dbReference type="Pfam" id="PF13193">
    <property type="entry name" value="AMP-binding_C"/>
    <property type="match status" value="1"/>
</dbReference>
<dbReference type="InterPro" id="IPR051087">
    <property type="entry name" value="Mitochondrial_ACSM"/>
</dbReference>
<keyword evidence="4" id="KW-0067">ATP-binding</keyword>
<dbReference type="SUPFAM" id="SSF56801">
    <property type="entry name" value="Acetyl-CoA synthetase-like"/>
    <property type="match status" value="1"/>
</dbReference>
<evidence type="ECO:0000256" key="3">
    <source>
        <dbReference type="ARBA" id="ARBA00022741"/>
    </source>
</evidence>
<gene>
    <name evidence="7" type="ORF">D3273_09590</name>
</gene>
<dbReference type="Proteomes" id="UP000290759">
    <property type="component" value="Unassembled WGS sequence"/>
</dbReference>
<dbReference type="InterPro" id="IPR045851">
    <property type="entry name" value="AMP-bd_C_sf"/>
</dbReference>
<dbReference type="EMBL" id="QYBB01000008">
    <property type="protein sequence ID" value="RYC32272.1"/>
    <property type="molecule type" value="Genomic_DNA"/>
</dbReference>